<feature type="transmembrane region" description="Helical" evidence="1">
    <location>
        <begin position="127"/>
        <end position="150"/>
    </location>
</feature>
<dbReference type="KEGG" id="bcom:BAUCODRAFT_135834"/>
<feature type="transmembrane region" description="Helical" evidence="1">
    <location>
        <begin position="162"/>
        <end position="180"/>
    </location>
</feature>
<keyword evidence="1" id="KW-0472">Membrane</keyword>
<keyword evidence="1" id="KW-0812">Transmembrane</keyword>
<name>M2M201_BAUPA</name>
<sequence>MAPNNFFGIGIFRILEDAQRRGIAIANSVFFPVAAVILGFPVAAAQQPTGYYELNTSNPSYYGFTAAQVGDDVDGFKVRADVQSLHSSGKSNNWTAWVQRSSQIRKYDNAEWCIGNLSIALSGLGSAYQASAAGATTLLTLLPTAGALIGAPTKELWVLYKLMPLAGVLSMVLSLGGNIVPMEVNQYERVDSFAYAGMVGSIAKEQPVHPSSASKTKGLTQAQEFAEQVHAKSVDFTGSRKGTIITIVEQMKPWMLFWYFFAACSSLLDNLAGVPFTRQYTIRVSRAPKIRISDDAPWVISEHALDEKLPDSNAQAGLNKPLPDPNGATPTLVANKAAAKISTATTISTVPLTPSTTSLHSINLGQVPGGNYQPLPQTAHSTHVDTLAGFVKGYNTYGRVIMDPNEPWAAQSTPFYVIISIHGISNAHATLRVFSKFLSIGVFTVGTAMFASCAFVTILVAVAVASLTLVAGIFGRVTAMWMASELMQNEPVIHRVVTTYAEANQMVEAMLRKPGVMFEVLGHLVVDGRCVKGYRHHIRWSKILGVLASPYDISLLAMPGTVGPRKQRKWF</sequence>
<feature type="transmembrane region" description="Helical" evidence="1">
    <location>
        <begin position="433"/>
        <end position="452"/>
    </location>
</feature>
<dbReference type="OrthoDB" id="5382699at2759"/>
<keyword evidence="3" id="KW-1185">Reference proteome</keyword>
<dbReference type="eggNOG" id="ENOG502RQIH">
    <property type="taxonomic scope" value="Eukaryota"/>
</dbReference>
<feature type="transmembrane region" description="Helical" evidence="1">
    <location>
        <begin position="23"/>
        <end position="44"/>
    </location>
</feature>
<dbReference type="GeneID" id="19108308"/>
<organism evidence="2 3">
    <name type="scientific">Baudoinia panamericana (strain UAMH 10762)</name>
    <name type="common">Angels' share fungus</name>
    <name type="synonym">Baudoinia compniacensis (strain UAMH 10762)</name>
    <dbReference type="NCBI Taxonomy" id="717646"/>
    <lineage>
        <taxon>Eukaryota</taxon>
        <taxon>Fungi</taxon>
        <taxon>Dikarya</taxon>
        <taxon>Ascomycota</taxon>
        <taxon>Pezizomycotina</taxon>
        <taxon>Dothideomycetes</taxon>
        <taxon>Dothideomycetidae</taxon>
        <taxon>Mycosphaerellales</taxon>
        <taxon>Teratosphaeriaceae</taxon>
        <taxon>Baudoinia</taxon>
    </lineage>
</organism>
<feature type="transmembrane region" description="Helical" evidence="1">
    <location>
        <begin position="256"/>
        <end position="276"/>
    </location>
</feature>
<evidence type="ECO:0000256" key="1">
    <source>
        <dbReference type="SAM" id="Phobius"/>
    </source>
</evidence>
<dbReference type="HOGENOM" id="CLU_526837_0_0_1"/>
<evidence type="ECO:0000313" key="2">
    <source>
        <dbReference type="EMBL" id="EMD01098.1"/>
    </source>
</evidence>
<reference evidence="2 3" key="1">
    <citation type="journal article" date="2012" name="PLoS Pathog.">
        <title>Diverse lifestyles and strategies of plant pathogenesis encoded in the genomes of eighteen Dothideomycetes fungi.</title>
        <authorList>
            <person name="Ohm R.A."/>
            <person name="Feau N."/>
            <person name="Henrissat B."/>
            <person name="Schoch C.L."/>
            <person name="Horwitz B.A."/>
            <person name="Barry K.W."/>
            <person name="Condon B.J."/>
            <person name="Copeland A.C."/>
            <person name="Dhillon B."/>
            <person name="Glaser F."/>
            <person name="Hesse C.N."/>
            <person name="Kosti I."/>
            <person name="LaButti K."/>
            <person name="Lindquist E.A."/>
            <person name="Lucas S."/>
            <person name="Salamov A.A."/>
            <person name="Bradshaw R.E."/>
            <person name="Ciuffetti L."/>
            <person name="Hamelin R.C."/>
            <person name="Kema G.H.J."/>
            <person name="Lawrence C."/>
            <person name="Scott J.A."/>
            <person name="Spatafora J.W."/>
            <person name="Turgeon B.G."/>
            <person name="de Wit P.J.G.M."/>
            <person name="Zhong S."/>
            <person name="Goodwin S.B."/>
            <person name="Grigoriev I.V."/>
        </authorList>
    </citation>
    <scope>NUCLEOTIDE SEQUENCE [LARGE SCALE GENOMIC DNA]</scope>
    <source>
        <strain evidence="2 3">UAMH 10762</strain>
    </source>
</reference>
<dbReference type="STRING" id="717646.M2M201"/>
<dbReference type="OMA" id="DERIDHT"/>
<feature type="transmembrane region" description="Helical" evidence="1">
    <location>
        <begin position="458"/>
        <end position="479"/>
    </location>
</feature>
<dbReference type="Proteomes" id="UP000011761">
    <property type="component" value="Unassembled WGS sequence"/>
</dbReference>
<evidence type="ECO:0000313" key="3">
    <source>
        <dbReference type="Proteomes" id="UP000011761"/>
    </source>
</evidence>
<dbReference type="AlphaFoldDB" id="M2M201"/>
<keyword evidence="1" id="KW-1133">Transmembrane helix</keyword>
<accession>M2M201</accession>
<dbReference type="EMBL" id="KB445550">
    <property type="protein sequence ID" value="EMD01098.1"/>
    <property type="molecule type" value="Genomic_DNA"/>
</dbReference>
<proteinExistence type="predicted"/>
<dbReference type="RefSeq" id="XP_007672282.1">
    <property type="nucleotide sequence ID" value="XM_007674092.1"/>
</dbReference>
<gene>
    <name evidence="2" type="ORF">BAUCODRAFT_135834</name>
</gene>
<protein>
    <submittedName>
        <fullName evidence="2">Uncharacterized protein</fullName>
    </submittedName>
</protein>